<dbReference type="RefSeq" id="WP_179406437.1">
    <property type="nucleotide sequence ID" value="NZ_BMGF01000001.1"/>
</dbReference>
<protein>
    <submittedName>
        <fullName evidence="1">Uncharacterized protein</fullName>
    </submittedName>
</protein>
<dbReference type="EMBL" id="JACBZF010000001">
    <property type="protein sequence ID" value="NYH94534.1"/>
    <property type="molecule type" value="Genomic_DNA"/>
</dbReference>
<sequence>MVRSALEAHPGILTSPRPFPALREIEDSLQFEKLCSRNSELLLDPERKRGGEPVPSFEEPCERLSSDGKLLRRLDPIDPSWCEQMTFEPCAGMGDCLLRVIENFES</sequence>
<dbReference type="Proteomes" id="UP000522081">
    <property type="component" value="Unassembled WGS sequence"/>
</dbReference>
<evidence type="ECO:0000313" key="2">
    <source>
        <dbReference type="Proteomes" id="UP000522081"/>
    </source>
</evidence>
<organism evidence="1 2">
    <name type="scientific">Novosphingobium marinum</name>
    <dbReference type="NCBI Taxonomy" id="1514948"/>
    <lineage>
        <taxon>Bacteria</taxon>
        <taxon>Pseudomonadati</taxon>
        <taxon>Pseudomonadota</taxon>
        <taxon>Alphaproteobacteria</taxon>
        <taxon>Sphingomonadales</taxon>
        <taxon>Sphingomonadaceae</taxon>
        <taxon>Novosphingobium</taxon>
    </lineage>
</organism>
<accession>A0A7Z0BSV3</accession>
<proteinExistence type="predicted"/>
<reference evidence="1 2" key="1">
    <citation type="submission" date="2020-07" db="EMBL/GenBank/DDBJ databases">
        <title>Genomic Encyclopedia of Type Strains, Phase IV (KMG-IV): sequencing the most valuable type-strain genomes for metagenomic binning, comparative biology and taxonomic classification.</title>
        <authorList>
            <person name="Goeker M."/>
        </authorList>
    </citation>
    <scope>NUCLEOTIDE SEQUENCE [LARGE SCALE GENOMIC DNA]</scope>
    <source>
        <strain evidence="1 2">DSM 29043</strain>
    </source>
</reference>
<gene>
    <name evidence="1" type="ORF">FHS75_000839</name>
</gene>
<evidence type="ECO:0000313" key="1">
    <source>
        <dbReference type="EMBL" id="NYH94534.1"/>
    </source>
</evidence>
<comment type="caution">
    <text evidence="1">The sequence shown here is derived from an EMBL/GenBank/DDBJ whole genome shotgun (WGS) entry which is preliminary data.</text>
</comment>
<keyword evidence="2" id="KW-1185">Reference proteome</keyword>
<name>A0A7Z0BSV3_9SPHN</name>
<dbReference type="AlphaFoldDB" id="A0A7Z0BSV3"/>